<dbReference type="EC" id="1.5.5.2" evidence="2 5"/>
<dbReference type="SUPFAM" id="SSF51730">
    <property type="entry name" value="FAD-linked oxidoreductase"/>
    <property type="match status" value="1"/>
</dbReference>
<organism evidence="7 8">
    <name type="scientific">Phycomyces blakesleeanus</name>
    <dbReference type="NCBI Taxonomy" id="4837"/>
    <lineage>
        <taxon>Eukaryota</taxon>
        <taxon>Fungi</taxon>
        <taxon>Fungi incertae sedis</taxon>
        <taxon>Mucoromycota</taxon>
        <taxon>Mucoromycotina</taxon>
        <taxon>Mucoromycetes</taxon>
        <taxon>Mucorales</taxon>
        <taxon>Phycomycetaceae</taxon>
        <taxon>Phycomyces</taxon>
    </lineage>
</organism>
<dbReference type="PANTHER" id="PTHR13914">
    <property type="entry name" value="PROLINE OXIDASE"/>
    <property type="match status" value="1"/>
</dbReference>
<dbReference type="PANTHER" id="PTHR13914:SF0">
    <property type="entry name" value="PROLINE DEHYDROGENASE 1, MITOCHONDRIAL"/>
    <property type="match status" value="1"/>
</dbReference>
<evidence type="ECO:0000313" key="8">
    <source>
        <dbReference type="Proteomes" id="UP001448207"/>
    </source>
</evidence>
<evidence type="ECO:0000259" key="6">
    <source>
        <dbReference type="Pfam" id="PF01619"/>
    </source>
</evidence>
<dbReference type="Gene3D" id="3.20.20.220">
    <property type="match status" value="1"/>
</dbReference>
<dbReference type="Proteomes" id="UP001448207">
    <property type="component" value="Unassembled WGS sequence"/>
</dbReference>
<evidence type="ECO:0000313" key="7">
    <source>
        <dbReference type="EMBL" id="KAL0089917.1"/>
    </source>
</evidence>
<comment type="function">
    <text evidence="5">Converts proline to delta-1-pyrroline-5-carboxylate.</text>
</comment>
<evidence type="ECO:0000256" key="3">
    <source>
        <dbReference type="ARBA" id="ARBA00023002"/>
    </source>
</evidence>
<evidence type="ECO:0000256" key="5">
    <source>
        <dbReference type="RuleBase" id="RU364054"/>
    </source>
</evidence>
<protein>
    <recommendedName>
        <fullName evidence="2 5">Proline dehydrogenase</fullName>
        <ecNumber evidence="2 5">1.5.5.2</ecNumber>
    </recommendedName>
</protein>
<keyword evidence="5" id="KW-0274">FAD</keyword>
<dbReference type="InterPro" id="IPR002872">
    <property type="entry name" value="Proline_DH_dom"/>
</dbReference>
<dbReference type="InterPro" id="IPR015659">
    <property type="entry name" value="Proline_oxidase"/>
</dbReference>
<evidence type="ECO:0000256" key="4">
    <source>
        <dbReference type="ARBA" id="ARBA00023062"/>
    </source>
</evidence>
<gene>
    <name evidence="7" type="ORF">J3Q64DRAFT_1390067</name>
</gene>
<name>A0ABR3B576_PHYBL</name>
<comment type="similarity">
    <text evidence="1 5">Belongs to the proline oxidase family.</text>
</comment>
<reference evidence="7 8" key="1">
    <citation type="submission" date="2024-04" db="EMBL/GenBank/DDBJ databases">
        <title>Symmetric and asymmetric DNA N6-adenine methylation regulates different biological responses in Mucorales.</title>
        <authorList>
            <consortium name="Lawrence Berkeley National Laboratory"/>
            <person name="Lax C."/>
            <person name="Mondo S.J."/>
            <person name="Osorio-Concepcion M."/>
            <person name="Muszewska A."/>
            <person name="Corrochano-Luque M."/>
            <person name="Gutierrez G."/>
            <person name="Riley R."/>
            <person name="Lipzen A."/>
            <person name="Guo J."/>
            <person name="Hundley H."/>
            <person name="Amirebrahimi M."/>
            <person name="Ng V."/>
            <person name="Lorenzo-Gutierrez D."/>
            <person name="Binder U."/>
            <person name="Yang J."/>
            <person name="Song Y."/>
            <person name="Canovas D."/>
            <person name="Navarro E."/>
            <person name="Freitag M."/>
            <person name="Gabaldon T."/>
            <person name="Grigoriev I.V."/>
            <person name="Corrochano L.M."/>
            <person name="Nicolas F.E."/>
            <person name="Garre V."/>
        </authorList>
    </citation>
    <scope>NUCLEOTIDE SEQUENCE [LARGE SCALE GENOMIC DNA]</scope>
    <source>
        <strain evidence="7 8">L51</strain>
    </source>
</reference>
<comment type="caution">
    <text evidence="7">The sequence shown here is derived from an EMBL/GenBank/DDBJ whole genome shotgun (WGS) entry which is preliminary data.</text>
</comment>
<accession>A0ABR3B576</accession>
<keyword evidence="8" id="KW-1185">Reference proteome</keyword>
<comment type="catalytic activity">
    <reaction evidence="5">
        <text>L-proline + a quinone = (S)-1-pyrroline-5-carboxylate + a quinol + H(+)</text>
        <dbReference type="Rhea" id="RHEA:23784"/>
        <dbReference type="ChEBI" id="CHEBI:15378"/>
        <dbReference type="ChEBI" id="CHEBI:17388"/>
        <dbReference type="ChEBI" id="CHEBI:24646"/>
        <dbReference type="ChEBI" id="CHEBI:60039"/>
        <dbReference type="ChEBI" id="CHEBI:132124"/>
        <dbReference type="EC" id="1.5.5.2"/>
    </reaction>
</comment>
<keyword evidence="3 5" id="KW-0560">Oxidoreductase</keyword>
<dbReference type="Pfam" id="PF01619">
    <property type="entry name" value="Pro_dh"/>
    <property type="match status" value="1"/>
</dbReference>
<proteinExistence type="inferred from homology"/>
<feature type="domain" description="Proline dehydrogenase" evidence="6">
    <location>
        <begin position="157"/>
        <end position="565"/>
    </location>
</feature>
<evidence type="ECO:0000256" key="1">
    <source>
        <dbReference type="ARBA" id="ARBA00005869"/>
    </source>
</evidence>
<keyword evidence="5" id="KW-0285">Flavoprotein</keyword>
<sequence>MYRSIYRRVPALAGIRPGLPAQRLFSTKPPLPQLRAAFKPISTAVALTTAASLLYLTKPAIEAEASGPMVSNTPASTTIAELLDDQSRTVMQAKSNSELVLALFVYKLCSFTWLVEAAPQMIEFAEKVGLETPVYYVIRNTFFRHFCGGENPEECLEPMSRLSRSGIDCIFDLSVEADLADGSPSQEQQDAMAEKITRMTEHSIRTASQGNSVAGAFAAIKITAFGAPALLLRLNQAIASLQLSFQDHQKLGKVDADGVEAIINKLLPTDSEEHKIMRTQVVQRLRQEKLSLDRIEFTKLFDIQGPYRDIWWKAQPGEGLLDAEELEAYDRMIARLERVCSLGQELKTGIMVDAEQSYFQEAIDYIAMNLQEKYNKRTLEDNSGPVVFNTYQMYTKSAQGKLELDVERAGRNNFTFAAKLVRGAYMVSERKRAQQLNYPSPIHDSLEDTHASYNGGITFLLSKLQVFQETTGEPVQASNSPVVFMVASHNRDSVILTIQEMEKNNVSRHAGVVHFGQLFGMQDPISYTLGRHGYSIYKYLPYGAIHEVIPYLLRRAQENSAVLGGVTKERALMAAELKDRLVGNNISRKPTVPRASTA</sequence>
<dbReference type="EMBL" id="JBCLYO010000004">
    <property type="protein sequence ID" value="KAL0089917.1"/>
    <property type="molecule type" value="Genomic_DNA"/>
</dbReference>
<keyword evidence="4 5" id="KW-0642">Proline metabolism</keyword>
<comment type="cofactor">
    <cofactor evidence="5">
        <name>FAD</name>
        <dbReference type="ChEBI" id="CHEBI:57692"/>
    </cofactor>
</comment>
<evidence type="ECO:0000256" key="2">
    <source>
        <dbReference type="ARBA" id="ARBA00012695"/>
    </source>
</evidence>
<dbReference type="InterPro" id="IPR029041">
    <property type="entry name" value="FAD-linked_oxidoreductase-like"/>
</dbReference>